<feature type="region of interest" description="Disordered" evidence="1">
    <location>
        <begin position="1"/>
        <end position="25"/>
    </location>
</feature>
<dbReference type="AlphaFoldDB" id="A0A1J5PIE4"/>
<evidence type="ECO:0000256" key="1">
    <source>
        <dbReference type="SAM" id="MobiDB-lite"/>
    </source>
</evidence>
<sequence>MRPCFAQRFHSGKDRTASRRRVFHGKHSTSSNIRSFDSTLKTMLLLALSDDERINFAPLGSRSMQHRGCDWVSAKGQTAHSVVIQAAR</sequence>
<proteinExistence type="predicted"/>
<accession>A0A1J5PIE4</accession>
<protein>
    <submittedName>
        <fullName evidence="2">Uncharacterized protein</fullName>
    </submittedName>
</protein>
<evidence type="ECO:0000313" key="2">
    <source>
        <dbReference type="EMBL" id="OIQ70552.1"/>
    </source>
</evidence>
<reference evidence="2" key="1">
    <citation type="submission" date="2016-10" db="EMBL/GenBank/DDBJ databases">
        <title>Sequence of Gallionella enrichment culture.</title>
        <authorList>
            <person name="Poehlein A."/>
            <person name="Muehling M."/>
            <person name="Daniel R."/>
        </authorList>
    </citation>
    <scope>NUCLEOTIDE SEQUENCE</scope>
</reference>
<name>A0A1J5PIE4_9ZZZZ</name>
<gene>
    <name evidence="2" type="ORF">GALL_478340</name>
</gene>
<organism evidence="2">
    <name type="scientific">mine drainage metagenome</name>
    <dbReference type="NCBI Taxonomy" id="410659"/>
    <lineage>
        <taxon>unclassified sequences</taxon>
        <taxon>metagenomes</taxon>
        <taxon>ecological metagenomes</taxon>
    </lineage>
</organism>
<dbReference type="EMBL" id="MLJW01004145">
    <property type="protein sequence ID" value="OIQ70552.1"/>
    <property type="molecule type" value="Genomic_DNA"/>
</dbReference>
<comment type="caution">
    <text evidence="2">The sequence shown here is derived from an EMBL/GenBank/DDBJ whole genome shotgun (WGS) entry which is preliminary data.</text>
</comment>